<reference evidence="1" key="1">
    <citation type="submission" date="2019-10" db="EMBL/GenBank/DDBJ databases">
        <authorList>
            <consortium name="DOE Joint Genome Institute"/>
            <person name="Kuo A."/>
            <person name="Miyauchi S."/>
            <person name="Kiss E."/>
            <person name="Drula E."/>
            <person name="Kohler A."/>
            <person name="Sanchez-Garcia M."/>
            <person name="Andreopoulos B."/>
            <person name="Barry K.W."/>
            <person name="Bonito G."/>
            <person name="Buee M."/>
            <person name="Carver A."/>
            <person name="Chen C."/>
            <person name="Cichocki N."/>
            <person name="Clum A."/>
            <person name="Culley D."/>
            <person name="Crous P.W."/>
            <person name="Fauchery L."/>
            <person name="Girlanda M."/>
            <person name="Hayes R."/>
            <person name="Keri Z."/>
            <person name="LaButti K."/>
            <person name="Lipzen A."/>
            <person name="Lombard V."/>
            <person name="Magnuson J."/>
            <person name="Maillard F."/>
            <person name="Morin E."/>
            <person name="Murat C."/>
            <person name="Nolan M."/>
            <person name="Ohm R."/>
            <person name="Pangilinan J."/>
            <person name="Pereira M."/>
            <person name="Perotto S."/>
            <person name="Peter M."/>
            <person name="Riley R."/>
            <person name="Sitrit Y."/>
            <person name="Stielow B."/>
            <person name="Szollosi G."/>
            <person name="Zifcakova L."/>
            <person name="Stursova M."/>
            <person name="Spatafora J.W."/>
            <person name="Tedersoo L."/>
            <person name="Vaario L.-M."/>
            <person name="Yamada A."/>
            <person name="Yan M."/>
            <person name="Wang P."/>
            <person name="Xu J."/>
            <person name="Bruns T."/>
            <person name="Baldrian P."/>
            <person name="Vilgalys R."/>
            <person name="Henrissat B."/>
            <person name="Grigoriev I.V."/>
            <person name="Hibbett D."/>
            <person name="Nagy L.G."/>
            <person name="Martin F.M."/>
        </authorList>
    </citation>
    <scope>NUCLEOTIDE SEQUENCE</scope>
    <source>
        <strain evidence="1">BED1</strain>
    </source>
</reference>
<sequence length="294" mass="32589">MHLLEFRVDDDSRNLSGPISSDVPISFPVGDLSLRVESGDAPFLFISADPSLRHVEHALIFDIRTRIFYEFPQSGLDPGPYGSFKVVLTMTHIILCHSHRVIEAYVIPDDKETNELRLTHETMTDMPSPVWWFLLRNPVVDPITGSTHLRFLLLSPYGSDQFQFVCADITLPANSTENILPLLLDAHAVTMGPMRYSYIVRTELIQSSADGFARGLQVGPIAQLSDKFYIRTFSIDATGERCMAVVGDTSPISRTDDMIHWNTASFDGTSGRLCLTIPTADSLGNDTAVVLDIG</sequence>
<comment type="caution">
    <text evidence="1">The sequence shown here is derived from an EMBL/GenBank/DDBJ whole genome shotgun (WGS) entry which is preliminary data.</text>
</comment>
<protein>
    <submittedName>
        <fullName evidence="1">Uncharacterized protein</fullName>
    </submittedName>
</protein>
<dbReference type="EMBL" id="WHUW01000003">
    <property type="protein sequence ID" value="KAF8449352.1"/>
    <property type="molecule type" value="Genomic_DNA"/>
</dbReference>
<evidence type="ECO:0000313" key="1">
    <source>
        <dbReference type="EMBL" id="KAF8449352.1"/>
    </source>
</evidence>
<organism evidence="1 2">
    <name type="scientific">Boletus edulis BED1</name>
    <dbReference type="NCBI Taxonomy" id="1328754"/>
    <lineage>
        <taxon>Eukaryota</taxon>
        <taxon>Fungi</taxon>
        <taxon>Dikarya</taxon>
        <taxon>Basidiomycota</taxon>
        <taxon>Agaricomycotina</taxon>
        <taxon>Agaricomycetes</taxon>
        <taxon>Agaricomycetidae</taxon>
        <taxon>Boletales</taxon>
        <taxon>Boletineae</taxon>
        <taxon>Boletaceae</taxon>
        <taxon>Boletoideae</taxon>
        <taxon>Boletus</taxon>
    </lineage>
</organism>
<name>A0AAD4GKL8_BOLED</name>
<keyword evidence="2" id="KW-1185">Reference proteome</keyword>
<proteinExistence type="predicted"/>
<gene>
    <name evidence="1" type="ORF">L210DRAFT_2660629</name>
</gene>
<accession>A0AAD4GKL8</accession>
<dbReference type="Proteomes" id="UP001194468">
    <property type="component" value="Unassembled WGS sequence"/>
</dbReference>
<evidence type="ECO:0000313" key="2">
    <source>
        <dbReference type="Proteomes" id="UP001194468"/>
    </source>
</evidence>
<dbReference type="AlphaFoldDB" id="A0AAD4GKL8"/>
<reference evidence="1" key="2">
    <citation type="journal article" date="2020" name="Nat. Commun.">
        <title>Large-scale genome sequencing of mycorrhizal fungi provides insights into the early evolution of symbiotic traits.</title>
        <authorList>
            <person name="Miyauchi S."/>
            <person name="Kiss E."/>
            <person name="Kuo A."/>
            <person name="Drula E."/>
            <person name="Kohler A."/>
            <person name="Sanchez-Garcia M."/>
            <person name="Morin E."/>
            <person name="Andreopoulos B."/>
            <person name="Barry K.W."/>
            <person name="Bonito G."/>
            <person name="Buee M."/>
            <person name="Carver A."/>
            <person name="Chen C."/>
            <person name="Cichocki N."/>
            <person name="Clum A."/>
            <person name="Culley D."/>
            <person name="Crous P.W."/>
            <person name="Fauchery L."/>
            <person name="Girlanda M."/>
            <person name="Hayes R.D."/>
            <person name="Keri Z."/>
            <person name="LaButti K."/>
            <person name="Lipzen A."/>
            <person name="Lombard V."/>
            <person name="Magnuson J."/>
            <person name="Maillard F."/>
            <person name="Murat C."/>
            <person name="Nolan M."/>
            <person name="Ohm R.A."/>
            <person name="Pangilinan J."/>
            <person name="Pereira M.F."/>
            <person name="Perotto S."/>
            <person name="Peter M."/>
            <person name="Pfister S."/>
            <person name="Riley R."/>
            <person name="Sitrit Y."/>
            <person name="Stielow J.B."/>
            <person name="Szollosi G."/>
            <person name="Zifcakova L."/>
            <person name="Stursova M."/>
            <person name="Spatafora J.W."/>
            <person name="Tedersoo L."/>
            <person name="Vaario L.M."/>
            <person name="Yamada A."/>
            <person name="Yan M."/>
            <person name="Wang P."/>
            <person name="Xu J."/>
            <person name="Bruns T."/>
            <person name="Baldrian P."/>
            <person name="Vilgalys R."/>
            <person name="Dunand C."/>
            <person name="Henrissat B."/>
            <person name="Grigoriev I.V."/>
            <person name="Hibbett D."/>
            <person name="Nagy L.G."/>
            <person name="Martin F.M."/>
        </authorList>
    </citation>
    <scope>NUCLEOTIDE SEQUENCE</scope>
    <source>
        <strain evidence="1">BED1</strain>
    </source>
</reference>